<feature type="compositionally biased region" description="Low complexity" evidence="1">
    <location>
        <begin position="980"/>
        <end position="991"/>
    </location>
</feature>
<organism evidence="2 3">
    <name type="scientific">Merluccius polli</name>
    <name type="common">Benguela hake</name>
    <name type="synonym">Merluccius cadenati</name>
    <dbReference type="NCBI Taxonomy" id="89951"/>
    <lineage>
        <taxon>Eukaryota</taxon>
        <taxon>Metazoa</taxon>
        <taxon>Chordata</taxon>
        <taxon>Craniata</taxon>
        <taxon>Vertebrata</taxon>
        <taxon>Euteleostomi</taxon>
        <taxon>Actinopterygii</taxon>
        <taxon>Neopterygii</taxon>
        <taxon>Teleostei</taxon>
        <taxon>Neoteleostei</taxon>
        <taxon>Acanthomorphata</taxon>
        <taxon>Zeiogadaria</taxon>
        <taxon>Gadariae</taxon>
        <taxon>Gadiformes</taxon>
        <taxon>Gadoidei</taxon>
        <taxon>Merlucciidae</taxon>
        <taxon>Merluccius</taxon>
    </lineage>
</organism>
<feature type="compositionally biased region" description="Basic and acidic residues" evidence="1">
    <location>
        <begin position="2170"/>
        <end position="2181"/>
    </location>
</feature>
<feature type="compositionally biased region" description="Polar residues" evidence="1">
    <location>
        <begin position="462"/>
        <end position="478"/>
    </location>
</feature>
<name>A0AA47M9R9_MERPO</name>
<feature type="compositionally biased region" description="Polar residues" evidence="1">
    <location>
        <begin position="2022"/>
        <end position="2035"/>
    </location>
</feature>
<feature type="compositionally biased region" description="Basic and acidic residues" evidence="1">
    <location>
        <begin position="1117"/>
        <end position="1127"/>
    </location>
</feature>
<feature type="compositionally biased region" description="Low complexity" evidence="1">
    <location>
        <begin position="909"/>
        <end position="920"/>
    </location>
</feature>
<feature type="region of interest" description="Disordered" evidence="1">
    <location>
        <begin position="790"/>
        <end position="850"/>
    </location>
</feature>
<feature type="compositionally biased region" description="Low complexity" evidence="1">
    <location>
        <begin position="1844"/>
        <end position="1856"/>
    </location>
</feature>
<feature type="compositionally biased region" description="Basic and acidic residues" evidence="1">
    <location>
        <begin position="1951"/>
        <end position="1965"/>
    </location>
</feature>
<feature type="region of interest" description="Disordered" evidence="1">
    <location>
        <begin position="1533"/>
        <end position="1579"/>
    </location>
</feature>
<feature type="region of interest" description="Disordered" evidence="1">
    <location>
        <begin position="1287"/>
        <end position="1497"/>
    </location>
</feature>
<evidence type="ECO:0000313" key="2">
    <source>
        <dbReference type="EMBL" id="KAK0136194.1"/>
    </source>
</evidence>
<gene>
    <name evidence="2" type="ORF">N1851_027917</name>
</gene>
<protein>
    <submittedName>
        <fullName evidence="2">Uncharacterized protein</fullName>
    </submittedName>
</protein>
<feature type="compositionally biased region" description="Polar residues" evidence="1">
    <location>
        <begin position="1616"/>
        <end position="1626"/>
    </location>
</feature>
<feature type="region of interest" description="Disordered" evidence="1">
    <location>
        <begin position="333"/>
        <end position="539"/>
    </location>
</feature>
<feature type="compositionally biased region" description="Polar residues" evidence="1">
    <location>
        <begin position="1966"/>
        <end position="1991"/>
    </location>
</feature>
<feature type="compositionally biased region" description="Basic and acidic residues" evidence="1">
    <location>
        <begin position="2257"/>
        <end position="2274"/>
    </location>
</feature>
<feature type="region of interest" description="Disordered" evidence="1">
    <location>
        <begin position="886"/>
        <end position="992"/>
    </location>
</feature>
<feature type="region of interest" description="Disordered" evidence="1">
    <location>
        <begin position="1799"/>
        <end position="2107"/>
    </location>
</feature>
<sequence>MYATVDTTQTTTEAMDVNVPSAELAAKAQNEPILTMEDSGRVVSKVQANESDQVQRTKSSSVEPALVKEEPHTPVIARDQVDTALGEAAKRKDLDVVAQSAFTESLQTKEEPEMTISGLSLCQTETTVEEPRQLVATRRKARTNVEVSKAMTHADVKPAQSTADSESPQTSSIREEQAALSNSQSTSIHEFVEPSSVKKVALVVLDIAAVQTVDTCPQTSSSERADSAGRIGVVPVPLGHASKESEPLVLPQSQINVPQSLLFEVQQPEVPKPEPTEQIKAFQVQVSATAPVAVKTEQVQIKPKTEKSIITPDSITGLAERGVVEGAMVVPTRTKSKPAGSPMMCGIPAQSKQDSEGHLSSVAPVEQSLPVPSRKRQSPKVARTTAKQPAKTTIPTTKAKVEKTKQDSSIVEPSKNQDSNPVSTAKIDVGDSQIVPSRRRSRETPEDSTASEPASDVAVPSDVQTEPIQAESETTAVEQTKLVPTTRKSKTSVSSSKLDTEPEQKITRSKPGINTVALDQAKPSPPTRRSKSTKTSEPIKTKTIHKEVIAVHTKQDPASLKSLINTESVTRASITAVVEDIKIEPTDHLEVSTSSEPTSHVTGPVDVKTEHFQTQSESVKSPITPEAITGLTATVVMEGAIVVPARRKLKPDGSPMTNTDVKPAQSKEDYESPQPSPIREETTTLTNEQSNSVKKVAVIVLDIPAFQGVDTCPQTSNLKRADSASSIGVDVPLRQASKQTKAQANVTAHVDVKTKQVQTKPESEKSLITPDSISGLSETEVVEEAMVVPARTKSKSAGSSMMHGKPTQSKQDSEGPCSSVAAVEQVLPVSSRQRQSPKVDRTAKQPAKNTIKTKVKTKIIKQDLPIVEPSKNQDLTPVVTAKVDVGDSHLMPSRRRSREAPEDSTASEPVSDVAVPADVPTKLAESETTADEQTKLVPTRRKSKTSVSSVKLDTEPEQKARSKLGMETVAPEQVKPSPPTRTSKSTKTSKPIKTDTIRKEVITVHTKQDPASLKSLINPESVTRPSLTAVVKETKMKPTGNKDHLEVSTSSEPTLHVTGPADVKIEHFQTKPESVKSPTTPESITGLTATGFVVEEAIVVPARRKFKPDGCPMIHADVKPAKSKEDSESPQPSPIREDQAALSISQSTTFHTIIEPHSAKKVALVVLDIPAVQTGDTCPLPFSPEIADSAGSIGGDITLGQVSVLPQSQINVPQSLLPEEQRTEFPKPEPTHQTKILQDQASLTSPVAVKTEQVQTKPESEKLAITPDSIPGLAETGVVEEAMVLPARTKSKPAGSPMMRANAKPAQSKQDSEGPLSSVAPVEQSLPVPSRKRQSPKVDRTTAKQPAKTTITTTKTKMEKTKQDSTIVEPSKNQDSTPVGTAKVDVGDSYHVPSRRRSRETPEDSTASEPASDVAVPADVQTEPVRAESETTAIEQTKLVPTRRTSKTSVSSVKLDTEPEQKACSKPGMERVALEQAKPSPPTRRSKSTKTSETFKKDTIHKEVITVHTKQDPASLTLINPESVTRESITAVVEETKKEPTVNKDHLEVSSSSEPTSHVTGPADVKTKPESVKSPITPESITGVAGTGVVEEAIVVPARRKLKPDGSPMTHADVKTAQSTEDSGSPQPLPIREEQAALSNSQSITVHQIVEPYSVKKVALVVLDIPAVQTGDTCRKTSSSESANSAGSIEVDITLGQASKESEPSVHQLPQSQINVPQSLLPEGQCPDVPKLEPTDQTPALQAQASVIAPAVVKTEQFQTKHGSEKYFIDPDLNTGLLEMGVVEEAMVAPARRKPKPAGFPMMSANVKPAQSKQDSEGPLSSIAAVEQALPGKRQSPKVDRTTPKQQLKTTITTTKAKTEKTKQDLSSVEPSKNKDSTPVGTAKVDVGDSHLVPSRRRSRETPEKSTASEPALDVAVPADVQTKHIQESTAVKQTKLVPTRRKSQTSVSSMKHDHTELEKMESSKPEMTTVESESPMASSVSGLQKSGSKTTDVKTLRMESLTGKTTVVEESLHVPMRKKSTTTSADVQTKSDTNTVEKTKLVPPTRRTSKTSMKPADTEPQLTKDSEHLQSLLSSKPDIKSDTVAKPSPPLRKLKSPKLARSSAPLRTANNTSDVFTVEPKEVSDLMSLECCISRESVTMETITAVVEEALLVPTRRKSQTALSSVEADDVHQQQQKDSECVMSLQSPRSGIKPATMEKGPKFPTPSEPGTTDIDDVEPEQTQIEAGSLDSSIKLHKSIPILTKTAGVVGASSVPTREEPLTSEPEKTQEEPEIPKSFLTAVEKETQAILTGRKSPGDSTAAVAHDNTTDAKVESGAHSGSTNEEPVFLQSSQTFEAVVELKEESVTTVVDRKEHLLISGKPESPESITSESTTAVTVITEQSQKDPVSVESSIESLTGQIVTFVIEQSIQSYLTSQAQTEVSNDEINLVPSSMNSILELSSILQPIDVQQVPTETQIVITGQTLPLTTNAKSKSPEHVTTSKTLSSSAETIGHLKPGEIMDLERPAKITMNLEEATEGKVTTEHSVVHSPACDYRDGPNVQQRVGSTKEIETIVEVDISPISEQSCVQSSIQIQVVDPVASPTDQQDLASVVSLIITDSVMGPSITAVVEETQVVASETRQSLEVSPTSEVGVIGAKPGMLVHQMISDTDTEEHTIISEAVNSQVGIESDQTCKQMVSMSKELTNVDIEPKEDGSQITMTESQEGSPAANSKGHVVTGVPAEKQKMDSEIRDIDTKAGIVVDQVISDIGTEEHKTTSETINKHSVDADQTFNQCQIVSESKKLTMGDGKPKADGSEITRPESLEESTAALSEAQAKAGIHVDPSISDTEVLKRTDQELTNVDIKPKEDDEQETLLSVATATTLDQAQVASAVQVQVRCLC</sequence>
<feature type="region of interest" description="Disordered" evidence="1">
    <location>
        <begin position="2252"/>
        <end position="2274"/>
    </location>
</feature>
<feature type="compositionally biased region" description="Basic and acidic residues" evidence="1">
    <location>
        <begin position="1534"/>
        <end position="1548"/>
    </location>
</feature>
<feature type="compositionally biased region" description="Basic and acidic residues" evidence="1">
    <location>
        <begin position="1455"/>
        <end position="1473"/>
    </location>
</feature>
<feature type="compositionally biased region" description="Polar residues" evidence="1">
    <location>
        <begin position="159"/>
        <end position="172"/>
    </location>
</feature>
<reference evidence="2" key="1">
    <citation type="journal article" date="2023" name="Front. Mar. Sci.">
        <title>A new Merluccius polli reference genome to investigate the effects of global change in West African waters.</title>
        <authorList>
            <person name="Mateo J.L."/>
            <person name="Blanco-Fernandez C."/>
            <person name="Garcia-Vazquez E."/>
            <person name="Machado-Schiaffino G."/>
        </authorList>
    </citation>
    <scope>NUCLEOTIDE SEQUENCE</scope>
    <source>
        <strain evidence="2">C29</strain>
        <tissue evidence="2">Fin</tissue>
    </source>
</reference>
<feature type="region of interest" description="Disordered" evidence="1">
    <location>
        <begin position="1600"/>
        <end position="1629"/>
    </location>
</feature>
<evidence type="ECO:0000256" key="1">
    <source>
        <dbReference type="SAM" id="MobiDB-lite"/>
    </source>
</evidence>
<evidence type="ECO:0000313" key="3">
    <source>
        <dbReference type="Proteomes" id="UP001174136"/>
    </source>
</evidence>
<feature type="compositionally biased region" description="Polar residues" evidence="1">
    <location>
        <begin position="1549"/>
        <end position="1559"/>
    </location>
</feature>
<dbReference type="Proteomes" id="UP001174136">
    <property type="component" value="Unassembled WGS sequence"/>
</dbReference>
<feature type="region of interest" description="Disordered" evidence="1">
    <location>
        <begin position="1117"/>
        <end position="1138"/>
    </location>
</feature>
<keyword evidence="3" id="KW-1185">Reference proteome</keyword>
<comment type="caution">
    <text evidence="2">The sequence shown here is derived from an EMBL/GenBank/DDBJ whole genome shotgun (WGS) entry which is preliminary data.</text>
</comment>
<accession>A0AA47M9R9</accession>
<dbReference type="EMBL" id="JAOPHQ010005205">
    <property type="protein sequence ID" value="KAK0136194.1"/>
    <property type="molecule type" value="Genomic_DNA"/>
</dbReference>
<feature type="region of interest" description="Disordered" evidence="1">
    <location>
        <begin position="2163"/>
        <end position="2214"/>
    </location>
</feature>
<feature type="compositionally biased region" description="Low complexity" evidence="1">
    <location>
        <begin position="1343"/>
        <end position="1355"/>
    </location>
</feature>
<feature type="compositionally biased region" description="Polar residues" evidence="1">
    <location>
        <begin position="1364"/>
        <end position="1379"/>
    </location>
</feature>
<proteinExistence type="predicted"/>
<feature type="compositionally biased region" description="Low complexity" evidence="1">
    <location>
        <begin position="384"/>
        <end position="398"/>
    </location>
</feature>
<feature type="region of interest" description="Disordered" evidence="1">
    <location>
        <begin position="647"/>
        <end position="687"/>
    </location>
</feature>
<feature type="compositionally biased region" description="Polar residues" evidence="1">
    <location>
        <begin position="407"/>
        <end position="423"/>
    </location>
</feature>
<feature type="region of interest" description="Disordered" evidence="1">
    <location>
        <begin position="147"/>
        <end position="186"/>
    </location>
</feature>